<sequence length="131" mass="14818">MQKLILLVDDDQDEFLILNEAVEMAGLPCYCLWANGADRAERLLQHILPDLILIDYNMPVTNGMACLRNIRKMYNLRQVPIVMYSNHINDTTREQARNEGAVCMQKTASIEQLVKHLSILAGEGKAISNFA</sequence>
<protein>
    <submittedName>
        <fullName evidence="4">Response regulator</fullName>
    </submittedName>
</protein>
<dbReference type="PANTHER" id="PTHR44591">
    <property type="entry name" value="STRESS RESPONSE REGULATOR PROTEIN 1"/>
    <property type="match status" value="1"/>
</dbReference>
<accession>A0A3B7MQ00</accession>
<proteinExistence type="predicted"/>
<keyword evidence="1 2" id="KW-0597">Phosphoprotein</keyword>
<keyword evidence="5" id="KW-1185">Reference proteome</keyword>
<feature type="modified residue" description="4-aspartylphosphate" evidence="2">
    <location>
        <position position="55"/>
    </location>
</feature>
<dbReference type="InterPro" id="IPR011006">
    <property type="entry name" value="CheY-like_superfamily"/>
</dbReference>
<dbReference type="Proteomes" id="UP000263900">
    <property type="component" value="Chromosome"/>
</dbReference>
<dbReference type="Pfam" id="PF00072">
    <property type="entry name" value="Response_reg"/>
    <property type="match status" value="1"/>
</dbReference>
<dbReference type="Gene3D" id="3.40.50.2300">
    <property type="match status" value="1"/>
</dbReference>
<reference evidence="4 5" key="1">
    <citation type="submission" date="2018-09" db="EMBL/GenBank/DDBJ databases">
        <title>Genome sequencing of strain 6GH32-13.</title>
        <authorList>
            <person name="Weon H.-Y."/>
            <person name="Heo J."/>
            <person name="Kwon S.-W."/>
        </authorList>
    </citation>
    <scope>NUCLEOTIDE SEQUENCE [LARGE SCALE GENOMIC DNA]</scope>
    <source>
        <strain evidence="4 5">5GH32-13</strain>
    </source>
</reference>
<feature type="domain" description="Response regulatory" evidence="3">
    <location>
        <begin position="4"/>
        <end position="121"/>
    </location>
</feature>
<evidence type="ECO:0000313" key="4">
    <source>
        <dbReference type="EMBL" id="AXY72711.1"/>
    </source>
</evidence>
<dbReference type="OrthoDB" id="7631574at2"/>
<dbReference type="SUPFAM" id="SSF52172">
    <property type="entry name" value="CheY-like"/>
    <property type="match status" value="1"/>
</dbReference>
<dbReference type="EMBL" id="CP032157">
    <property type="protein sequence ID" value="AXY72711.1"/>
    <property type="molecule type" value="Genomic_DNA"/>
</dbReference>
<dbReference type="GO" id="GO:0000160">
    <property type="term" value="P:phosphorelay signal transduction system"/>
    <property type="evidence" value="ECO:0007669"/>
    <property type="project" value="InterPro"/>
</dbReference>
<gene>
    <name evidence="4" type="ORF">D3H65_01420</name>
</gene>
<dbReference type="InterPro" id="IPR001789">
    <property type="entry name" value="Sig_transdc_resp-reg_receiver"/>
</dbReference>
<name>A0A3B7MQ00_9BACT</name>
<dbReference type="KEGG" id="pseg:D3H65_01420"/>
<dbReference type="InterPro" id="IPR050595">
    <property type="entry name" value="Bact_response_regulator"/>
</dbReference>
<organism evidence="4 5">
    <name type="scientific">Paraflavitalea soli</name>
    <dbReference type="NCBI Taxonomy" id="2315862"/>
    <lineage>
        <taxon>Bacteria</taxon>
        <taxon>Pseudomonadati</taxon>
        <taxon>Bacteroidota</taxon>
        <taxon>Chitinophagia</taxon>
        <taxon>Chitinophagales</taxon>
        <taxon>Chitinophagaceae</taxon>
        <taxon>Paraflavitalea</taxon>
    </lineage>
</organism>
<evidence type="ECO:0000313" key="5">
    <source>
        <dbReference type="Proteomes" id="UP000263900"/>
    </source>
</evidence>
<evidence type="ECO:0000256" key="1">
    <source>
        <dbReference type="ARBA" id="ARBA00022553"/>
    </source>
</evidence>
<dbReference type="SMART" id="SM00448">
    <property type="entry name" value="REC"/>
    <property type="match status" value="1"/>
</dbReference>
<evidence type="ECO:0000259" key="3">
    <source>
        <dbReference type="PROSITE" id="PS50110"/>
    </source>
</evidence>
<dbReference type="AlphaFoldDB" id="A0A3B7MQ00"/>
<dbReference type="CDD" id="cd00156">
    <property type="entry name" value="REC"/>
    <property type="match status" value="1"/>
</dbReference>
<dbReference type="PANTHER" id="PTHR44591:SF3">
    <property type="entry name" value="RESPONSE REGULATORY DOMAIN-CONTAINING PROTEIN"/>
    <property type="match status" value="1"/>
</dbReference>
<dbReference type="PROSITE" id="PS50110">
    <property type="entry name" value="RESPONSE_REGULATORY"/>
    <property type="match status" value="1"/>
</dbReference>
<dbReference type="RefSeq" id="WP_119048549.1">
    <property type="nucleotide sequence ID" value="NZ_CP032157.1"/>
</dbReference>
<evidence type="ECO:0000256" key="2">
    <source>
        <dbReference type="PROSITE-ProRule" id="PRU00169"/>
    </source>
</evidence>